<dbReference type="AlphaFoldDB" id="A0AAE0M8K2"/>
<keyword evidence="2" id="KW-0812">Transmembrane</keyword>
<proteinExistence type="predicted"/>
<keyword evidence="2" id="KW-1133">Transmembrane helix</keyword>
<feature type="transmembrane region" description="Helical" evidence="2">
    <location>
        <begin position="103"/>
        <end position="123"/>
    </location>
</feature>
<feature type="compositionally biased region" description="Low complexity" evidence="1">
    <location>
        <begin position="32"/>
        <end position="52"/>
    </location>
</feature>
<evidence type="ECO:0000313" key="4">
    <source>
        <dbReference type="Proteomes" id="UP001283341"/>
    </source>
</evidence>
<organism evidence="3 4">
    <name type="scientific">Apodospora peruviana</name>
    <dbReference type="NCBI Taxonomy" id="516989"/>
    <lineage>
        <taxon>Eukaryota</taxon>
        <taxon>Fungi</taxon>
        <taxon>Dikarya</taxon>
        <taxon>Ascomycota</taxon>
        <taxon>Pezizomycotina</taxon>
        <taxon>Sordariomycetes</taxon>
        <taxon>Sordariomycetidae</taxon>
        <taxon>Sordariales</taxon>
        <taxon>Lasiosphaeriaceae</taxon>
        <taxon>Apodospora</taxon>
    </lineage>
</organism>
<evidence type="ECO:0000256" key="2">
    <source>
        <dbReference type="SAM" id="Phobius"/>
    </source>
</evidence>
<feature type="compositionally biased region" description="Low complexity" evidence="1">
    <location>
        <begin position="9"/>
        <end position="25"/>
    </location>
</feature>
<gene>
    <name evidence="3" type="ORF">B0H66DRAFT_555409</name>
</gene>
<reference evidence="3" key="1">
    <citation type="journal article" date="2023" name="Mol. Phylogenet. Evol.">
        <title>Genome-scale phylogeny and comparative genomics of the fungal order Sordariales.</title>
        <authorList>
            <person name="Hensen N."/>
            <person name="Bonometti L."/>
            <person name="Westerberg I."/>
            <person name="Brannstrom I.O."/>
            <person name="Guillou S."/>
            <person name="Cros-Aarteil S."/>
            <person name="Calhoun S."/>
            <person name="Haridas S."/>
            <person name="Kuo A."/>
            <person name="Mondo S."/>
            <person name="Pangilinan J."/>
            <person name="Riley R."/>
            <person name="LaButti K."/>
            <person name="Andreopoulos B."/>
            <person name="Lipzen A."/>
            <person name="Chen C."/>
            <person name="Yan M."/>
            <person name="Daum C."/>
            <person name="Ng V."/>
            <person name="Clum A."/>
            <person name="Steindorff A."/>
            <person name="Ohm R.A."/>
            <person name="Martin F."/>
            <person name="Silar P."/>
            <person name="Natvig D.O."/>
            <person name="Lalanne C."/>
            <person name="Gautier V."/>
            <person name="Ament-Velasquez S.L."/>
            <person name="Kruys A."/>
            <person name="Hutchinson M.I."/>
            <person name="Powell A.J."/>
            <person name="Barry K."/>
            <person name="Miller A.N."/>
            <person name="Grigoriev I.V."/>
            <person name="Debuchy R."/>
            <person name="Gladieux P."/>
            <person name="Hiltunen Thoren M."/>
            <person name="Johannesson H."/>
        </authorList>
    </citation>
    <scope>NUCLEOTIDE SEQUENCE</scope>
    <source>
        <strain evidence="3">CBS 118394</strain>
    </source>
</reference>
<protein>
    <submittedName>
        <fullName evidence="3">Uncharacterized protein</fullName>
    </submittedName>
</protein>
<evidence type="ECO:0000313" key="3">
    <source>
        <dbReference type="EMBL" id="KAK3322880.1"/>
    </source>
</evidence>
<dbReference type="Proteomes" id="UP001283341">
    <property type="component" value="Unassembled WGS sequence"/>
</dbReference>
<feature type="transmembrane region" description="Helical" evidence="2">
    <location>
        <begin position="135"/>
        <end position="160"/>
    </location>
</feature>
<keyword evidence="4" id="KW-1185">Reference proteome</keyword>
<keyword evidence="2" id="KW-0472">Membrane</keyword>
<comment type="caution">
    <text evidence="3">The sequence shown here is derived from an EMBL/GenBank/DDBJ whole genome shotgun (WGS) entry which is preliminary data.</text>
</comment>
<accession>A0AAE0M8K2</accession>
<feature type="transmembrane region" description="Helical" evidence="2">
    <location>
        <begin position="76"/>
        <end position="97"/>
    </location>
</feature>
<name>A0AAE0M8K2_9PEZI</name>
<evidence type="ECO:0000256" key="1">
    <source>
        <dbReference type="SAM" id="MobiDB-lite"/>
    </source>
</evidence>
<feature type="region of interest" description="Disordered" evidence="1">
    <location>
        <begin position="1"/>
        <end position="57"/>
    </location>
</feature>
<reference evidence="3" key="2">
    <citation type="submission" date="2023-06" db="EMBL/GenBank/DDBJ databases">
        <authorList>
            <consortium name="Lawrence Berkeley National Laboratory"/>
            <person name="Haridas S."/>
            <person name="Hensen N."/>
            <person name="Bonometti L."/>
            <person name="Westerberg I."/>
            <person name="Brannstrom I.O."/>
            <person name="Guillou S."/>
            <person name="Cros-Aarteil S."/>
            <person name="Calhoun S."/>
            <person name="Kuo A."/>
            <person name="Mondo S."/>
            <person name="Pangilinan J."/>
            <person name="Riley R."/>
            <person name="Labutti K."/>
            <person name="Andreopoulos B."/>
            <person name="Lipzen A."/>
            <person name="Chen C."/>
            <person name="Yanf M."/>
            <person name="Daum C."/>
            <person name="Ng V."/>
            <person name="Clum A."/>
            <person name="Steindorff A."/>
            <person name="Ohm R."/>
            <person name="Martin F."/>
            <person name="Silar P."/>
            <person name="Natvig D."/>
            <person name="Lalanne C."/>
            <person name="Gautier V."/>
            <person name="Ament-Velasquez S.L."/>
            <person name="Kruys A."/>
            <person name="Hutchinson M.I."/>
            <person name="Powell A.J."/>
            <person name="Barry K."/>
            <person name="Miller A.N."/>
            <person name="Grigoriev I.V."/>
            <person name="Debuchy R."/>
            <person name="Gladieux P."/>
            <person name="Thoren M.H."/>
            <person name="Johannesson H."/>
        </authorList>
    </citation>
    <scope>NUCLEOTIDE SEQUENCE</scope>
    <source>
        <strain evidence="3">CBS 118394</strain>
    </source>
</reference>
<feature type="transmembrane region" description="Helical" evidence="2">
    <location>
        <begin position="172"/>
        <end position="195"/>
    </location>
</feature>
<sequence>MPQTPSIITTSKESFVSSSSTATESPQHENHTQPTTTTTTTTPTPNTSTPSSICNTHLSYPPTHPSRTLYLTIRSISIFLDLSQIALAAVATAWLNHKKWMDASLSPAVSSFFWCFIDVLSVVRWHRRAHHLARAIYDAVLSIGFAIAAGFLVALAWGAINSDGNIKDARDTGVGVGLLCCMLSQVLLHAFVAYGGIRDTVDTRRAVRFQREVGVTSLA</sequence>
<dbReference type="EMBL" id="JAUEDM010000003">
    <property type="protein sequence ID" value="KAK3322880.1"/>
    <property type="molecule type" value="Genomic_DNA"/>
</dbReference>